<proteinExistence type="predicted"/>
<dbReference type="InParanoid" id="A0A2H3CMT2"/>
<keyword evidence="2" id="KW-1185">Reference proteome</keyword>
<evidence type="ECO:0000313" key="2">
    <source>
        <dbReference type="Proteomes" id="UP000217790"/>
    </source>
</evidence>
<protein>
    <submittedName>
        <fullName evidence="1">Uncharacterized protein</fullName>
    </submittedName>
</protein>
<gene>
    <name evidence="1" type="ORF">ARMGADRAFT_607413</name>
</gene>
<dbReference type="EMBL" id="KZ293698">
    <property type="protein sequence ID" value="PBK84371.1"/>
    <property type="molecule type" value="Genomic_DNA"/>
</dbReference>
<sequence>MALLQRLVFFNLWRARPTCNQPSYHPPECRLPVPLQPVQQRFLFVSVRRRVRFKHPFMDISSHVPPPRVYRLDLQYQHGRSEEHTDGERSYHGWDDSLLVDDRHIARQSW</sequence>
<evidence type="ECO:0000313" key="1">
    <source>
        <dbReference type="EMBL" id="PBK84371.1"/>
    </source>
</evidence>
<organism evidence="1 2">
    <name type="scientific">Armillaria gallica</name>
    <name type="common">Bulbous honey fungus</name>
    <name type="synonym">Armillaria bulbosa</name>
    <dbReference type="NCBI Taxonomy" id="47427"/>
    <lineage>
        <taxon>Eukaryota</taxon>
        <taxon>Fungi</taxon>
        <taxon>Dikarya</taxon>
        <taxon>Basidiomycota</taxon>
        <taxon>Agaricomycotina</taxon>
        <taxon>Agaricomycetes</taxon>
        <taxon>Agaricomycetidae</taxon>
        <taxon>Agaricales</taxon>
        <taxon>Marasmiineae</taxon>
        <taxon>Physalacriaceae</taxon>
        <taxon>Armillaria</taxon>
    </lineage>
</organism>
<reference evidence="2" key="1">
    <citation type="journal article" date="2017" name="Nat. Ecol. Evol.">
        <title>Genome expansion and lineage-specific genetic innovations in the forest pathogenic fungi Armillaria.</title>
        <authorList>
            <person name="Sipos G."/>
            <person name="Prasanna A.N."/>
            <person name="Walter M.C."/>
            <person name="O'Connor E."/>
            <person name="Balint B."/>
            <person name="Krizsan K."/>
            <person name="Kiss B."/>
            <person name="Hess J."/>
            <person name="Varga T."/>
            <person name="Slot J."/>
            <person name="Riley R."/>
            <person name="Boka B."/>
            <person name="Rigling D."/>
            <person name="Barry K."/>
            <person name="Lee J."/>
            <person name="Mihaltcheva S."/>
            <person name="LaButti K."/>
            <person name="Lipzen A."/>
            <person name="Waldron R."/>
            <person name="Moloney N.M."/>
            <person name="Sperisen C."/>
            <person name="Kredics L."/>
            <person name="Vagvoelgyi C."/>
            <person name="Patrignani A."/>
            <person name="Fitzpatrick D."/>
            <person name="Nagy I."/>
            <person name="Doyle S."/>
            <person name="Anderson J.B."/>
            <person name="Grigoriev I.V."/>
            <person name="Gueldener U."/>
            <person name="Muensterkoetter M."/>
            <person name="Nagy L.G."/>
        </authorList>
    </citation>
    <scope>NUCLEOTIDE SEQUENCE [LARGE SCALE GENOMIC DNA]</scope>
    <source>
        <strain evidence="2">Ar21-2</strain>
    </source>
</reference>
<dbReference type="Proteomes" id="UP000217790">
    <property type="component" value="Unassembled WGS sequence"/>
</dbReference>
<accession>A0A2H3CMT2</accession>
<name>A0A2H3CMT2_ARMGA</name>
<dbReference type="AlphaFoldDB" id="A0A2H3CMT2"/>